<dbReference type="InterPro" id="IPR002937">
    <property type="entry name" value="Amino_oxidase"/>
</dbReference>
<protein>
    <submittedName>
        <fullName evidence="2">Putative NAD/FAD-binding protein</fullName>
    </submittedName>
</protein>
<dbReference type="RefSeq" id="WP_133590866.1">
    <property type="nucleotide sequence ID" value="NZ_CP037953.1"/>
</dbReference>
<keyword evidence="3" id="KW-1185">Reference proteome</keyword>
<dbReference type="OrthoDB" id="20837at2"/>
<evidence type="ECO:0000313" key="3">
    <source>
        <dbReference type="Proteomes" id="UP000295375"/>
    </source>
</evidence>
<dbReference type="Gene3D" id="1.10.3110.10">
    <property type="entry name" value="protoporphyrinogen ix oxidase, domain 3"/>
    <property type="match status" value="1"/>
</dbReference>
<dbReference type="PANTHER" id="PTHR42923">
    <property type="entry name" value="PROTOPORPHYRINOGEN OXIDASE"/>
    <property type="match status" value="1"/>
</dbReference>
<gene>
    <name evidence="2" type="ORF">EV696_10974</name>
</gene>
<evidence type="ECO:0000259" key="1">
    <source>
        <dbReference type="Pfam" id="PF01593"/>
    </source>
</evidence>
<dbReference type="AlphaFoldDB" id="A0A4R6UKZ7"/>
<sequence length="414" mass="46754">MRIAVIGAGIAGMYCAYKLSRDHHVSVFDKNPYIGGHTATKDVEVASGRYAIDTGFIVCNDKTYPNFLRLMDELHIALKPTEMSFAVSCSETGLEYNGHDLNTLFAQRKNIFSPTFWLFLKEILRFNKLAKQQLRERALDDETTLGEFLQQHRFSGWMVSHYLAPMTAAIWSTPLTDVMNFPLAFFLQFCDNHGLLNIQDRPQWFVLHGGSRSYVKALMAACSAEFFADSGVVRVSRNNDDVVLQLGNGQLLHFDKVIFACHSDEALALLSDASREEQQILGAIPYAESEVVLHTDTRLLPENRLAHAAWNYLLTGENKRPTLTYNMNILQGFTAPEIFCVTLNRSDAIQPEKVLGRYLYSHPQFSKHAVIAQKRHGEISGARHSYYCGAYWFNGFHEDGVVSALRVIEQLGKS</sequence>
<dbReference type="Proteomes" id="UP000295375">
    <property type="component" value="Unassembled WGS sequence"/>
</dbReference>
<dbReference type="EMBL" id="SNYM01000009">
    <property type="protein sequence ID" value="TDQ47670.1"/>
    <property type="molecule type" value="Genomic_DNA"/>
</dbReference>
<name>A0A4R6UKZ7_9GAMM</name>
<dbReference type="Gene3D" id="3.90.660.20">
    <property type="entry name" value="Protoporphyrinogen oxidase, mitochondrial, domain 2"/>
    <property type="match status" value="1"/>
</dbReference>
<feature type="domain" description="Amine oxidase" evidence="1">
    <location>
        <begin position="10"/>
        <end position="303"/>
    </location>
</feature>
<dbReference type="InterPro" id="IPR050464">
    <property type="entry name" value="Zeta_carotene_desat/Oxidored"/>
</dbReference>
<reference evidence="2 3" key="1">
    <citation type="submission" date="2019-03" db="EMBL/GenBank/DDBJ databases">
        <title>Genomic Encyclopedia of Type Strains, Phase IV (KMG-IV): sequencing the most valuable type-strain genomes for metagenomic binning, comparative biology and taxonomic classification.</title>
        <authorList>
            <person name="Goeker M."/>
        </authorList>
    </citation>
    <scope>NUCLEOTIDE SEQUENCE [LARGE SCALE GENOMIC DNA]</scope>
    <source>
        <strain evidence="2 3">DSM 103792</strain>
    </source>
</reference>
<proteinExistence type="predicted"/>
<organism evidence="2 3">
    <name type="scientific">Permianibacter aggregans</name>
    <dbReference type="NCBI Taxonomy" id="1510150"/>
    <lineage>
        <taxon>Bacteria</taxon>
        <taxon>Pseudomonadati</taxon>
        <taxon>Pseudomonadota</taxon>
        <taxon>Gammaproteobacteria</taxon>
        <taxon>Pseudomonadales</taxon>
        <taxon>Pseudomonadaceae</taxon>
        <taxon>Permianibacter</taxon>
    </lineage>
</organism>
<dbReference type="PANTHER" id="PTHR42923:SF17">
    <property type="entry name" value="AMINE OXIDASE DOMAIN-CONTAINING PROTEIN"/>
    <property type="match status" value="1"/>
</dbReference>
<dbReference type="SUPFAM" id="SSF51905">
    <property type="entry name" value="FAD/NAD(P)-binding domain"/>
    <property type="match status" value="1"/>
</dbReference>
<comment type="caution">
    <text evidence="2">The sequence shown here is derived from an EMBL/GenBank/DDBJ whole genome shotgun (WGS) entry which is preliminary data.</text>
</comment>
<dbReference type="Gene3D" id="3.50.50.60">
    <property type="entry name" value="FAD/NAD(P)-binding domain"/>
    <property type="match status" value="1"/>
</dbReference>
<dbReference type="Pfam" id="PF01593">
    <property type="entry name" value="Amino_oxidase"/>
    <property type="match status" value="1"/>
</dbReference>
<dbReference type="GO" id="GO:0016491">
    <property type="term" value="F:oxidoreductase activity"/>
    <property type="evidence" value="ECO:0007669"/>
    <property type="project" value="InterPro"/>
</dbReference>
<evidence type="ECO:0000313" key="2">
    <source>
        <dbReference type="EMBL" id="TDQ47670.1"/>
    </source>
</evidence>
<dbReference type="FunFam" id="1.10.405.20:FF:000001">
    <property type="entry name" value="Amine oxidase"/>
    <property type="match status" value="1"/>
</dbReference>
<accession>A0A4R6UKZ7</accession>
<dbReference type="InterPro" id="IPR036188">
    <property type="entry name" value="FAD/NAD-bd_sf"/>
</dbReference>